<accession>A0ABS2GLV9</accession>
<evidence type="ECO:0000256" key="5">
    <source>
        <dbReference type="ARBA" id="ARBA00023136"/>
    </source>
</evidence>
<evidence type="ECO:0000313" key="9">
    <source>
        <dbReference type="Proteomes" id="UP000724149"/>
    </source>
</evidence>
<dbReference type="PANTHER" id="PTHR30177">
    <property type="entry name" value="GLYCINE BETAINE/L-PROLINE TRANSPORT SYSTEM PERMEASE PROTEIN PROW"/>
    <property type="match status" value="1"/>
</dbReference>
<evidence type="ECO:0000256" key="6">
    <source>
        <dbReference type="RuleBase" id="RU363032"/>
    </source>
</evidence>
<protein>
    <submittedName>
        <fullName evidence="8">ABC transporter permease</fullName>
    </submittedName>
</protein>
<feature type="transmembrane region" description="Helical" evidence="6">
    <location>
        <begin position="156"/>
        <end position="176"/>
    </location>
</feature>
<keyword evidence="5 6" id="KW-0472">Membrane</keyword>
<comment type="caution">
    <text evidence="8">The sequence shown here is derived from an EMBL/GenBank/DDBJ whole genome shotgun (WGS) entry which is preliminary data.</text>
</comment>
<keyword evidence="3 6" id="KW-0812">Transmembrane</keyword>
<keyword evidence="2 6" id="KW-0813">Transport</keyword>
<dbReference type="RefSeq" id="WP_177503552.1">
    <property type="nucleotide sequence ID" value="NZ_JACSNR010000004.1"/>
</dbReference>
<proteinExistence type="inferred from homology"/>
<evidence type="ECO:0000313" key="8">
    <source>
        <dbReference type="EMBL" id="MBM6923078.1"/>
    </source>
</evidence>
<feature type="domain" description="ABC transmembrane type-1" evidence="7">
    <location>
        <begin position="23"/>
        <end position="202"/>
    </location>
</feature>
<gene>
    <name evidence="8" type="ORF">H9X81_05140</name>
</gene>
<feature type="transmembrane region" description="Helical" evidence="6">
    <location>
        <begin position="86"/>
        <end position="105"/>
    </location>
</feature>
<feature type="transmembrane region" description="Helical" evidence="6">
    <location>
        <begin position="26"/>
        <end position="47"/>
    </location>
</feature>
<evidence type="ECO:0000256" key="1">
    <source>
        <dbReference type="ARBA" id="ARBA00004141"/>
    </source>
</evidence>
<feature type="transmembrane region" description="Helical" evidence="6">
    <location>
        <begin position="182"/>
        <end position="202"/>
    </location>
</feature>
<dbReference type="Gene3D" id="1.10.3720.10">
    <property type="entry name" value="MetI-like"/>
    <property type="match status" value="1"/>
</dbReference>
<dbReference type="EMBL" id="JACSNR010000004">
    <property type="protein sequence ID" value="MBM6923078.1"/>
    <property type="molecule type" value="Genomic_DNA"/>
</dbReference>
<sequence length="220" mass="23646">MTRFFTSLSTFFDIYGDMFVSSIQKHLFYVLVSVSIGFVLGLFFGILLSRAPQLSAITLPLISVFQTIPGIVFIGILFLYTGMEPITVLIALSIYAMFPVLKNTYTGLLGVEKQYLEAAWGCGMTPMQTLLQVELPLAMPNIIGGLRLSTVYTVSWATLAAIIGLGGLGDFIYQGVSSNNDALILAGAIPAAIMAVVLGKLIDRLQIAVTPRGLRKGGAK</sequence>
<keyword evidence="4 6" id="KW-1133">Transmembrane helix</keyword>
<comment type="similarity">
    <text evidence="6">Belongs to the binding-protein-dependent transport system permease family.</text>
</comment>
<dbReference type="PANTHER" id="PTHR30177:SF4">
    <property type="entry name" value="OSMOPROTECTANT IMPORT PERMEASE PROTEIN OSMW"/>
    <property type="match status" value="1"/>
</dbReference>
<dbReference type="PROSITE" id="PS50928">
    <property type="entry name" value="ABC_TM1"/>
    <property type="match status" value="1"/>
</dbReference>
<feature type="transmembrane region" description="Helical" evidence="6">
    <location>
        <begin position="59"/>
        <end position="80"/>
    </location>
</feature>
<dbReference type="InterPro" id="IPR000515">
    <property type="entry name" value="MetI-like"/>
</dbReference>
<dbReference type="InterPro" id="IPR051204">
    <property type="entry name" value="ABC_transp_perm/SBD"/>
</dbReference>
<keyword evidence="9" id="KW-1185">Reference proteome</keyword>
<reference evidence="8 9" key="1">
    <citation type="journal article" date="2021" name="Sci. Rep.">
        <title>The distribution of antibiotic resistance genes in chicken gut microbiota commensals.</title>
        <authorList>
            <person name="Juricova H."/>
            <person name="Matiasovicova J."/>
            <person name="Kubasova T."/>
            <person name="Cejkova D."/>
            <person name="Rychlik I."/>
        </authorList>
    </citation>
    <scope>NUCLEOTIDE SEQUENCE [LARGE SCALE GENOMIC DNA]</scope>
    <source>
        <strain evidence="8 9">An564</strain>
    </source>
</reference>
<dbReference type="Proteomes" id="UP000724149">
    <property type="component" value="Unassembled WGS sequence"/>
</dbReference>
<evidence type="ECO:0000256" key="2">
    <source>
        <dbReference type="ARBA" id="ARBA00022448"/>
    </source>
</evidence>
<dbReference type="InterPro" id="IPR035906">
    <property type="entry name" value="MetI-like_sf"/>
</dbReference>
<evidence type="ECO:0000259" key="7">
    <source>
        <dbReference type="PROSITE" id="PS50928"/>
    </source>
</evidence>
<name>A0ABS2GLV9_9FIRM</name>
<dbReference type="CDD" id="cd06261">
    <property type="entry name" value="TM_PBP2"/>
    <property type="match status" value="1"/>
</dbReference>
<evidence type="ECO:0000256" key="3">
    <source>
        <dbReference type="ARBA" id="ARBA00022692"/>
    </source>
</evidence>
<evidence type="ECO:0000256" key="4">
    <source>
        <dbReference type="ARBA" id="ARBA00022989"/>
    </source>
</evidence>
<dbReference type="Pfam" id="PF00528">
    <property type="entry name" value="BPD_transp_1"/>
    <property type="match status" value="1"/>
</dbReference>
<organism evidence="8 9">
    <name type="scientific">Hydrogenoanaerobacterium saccharovorans</name>
    <dbReference type="NCBI Taxonomy" id="474960"/>
    <lineage>
        <taxon>Bacteria</taxon>
        <taxon>Bacillati</taxon>
        <taxon>Bacillota</taxon>
        <taxon>Clostridia</taxon>
        <taxon>Eubacteriales</taxon>
        <taxon>Oscillospiraceae</taxon>
        <taxon>Hydrogenoanaerobacterium</taxon>
    </lineage>
</organism>
<comment type="subcellular location">
    <subcellularLocation>
        <location evidence="6">Cell membrane</location>
        <topology evidence="6">Multi-pass membrane protein</topology>
    </subcellularLocation>
    <subcellularLocation>
        <location evidence="1">Membrane</location>
        <topology evidence="1">Multi-pass membrane protein</topology>
    </subcellularLocation>
</comment>
<dbReference type="SUPFAM" id="SSF161098">
    <property type="entry name" value="MetI-like"/>
    <property type="match status" value="1"/>
</dbReference>